<dbReference type="GO" id="GO:0016787">
    <property type="term" value="F:hydrolase activity"/>
    <property type="evidence" value="ECO:0007669"/>
    <property type="project" value="UniProtKB-KW"/>
</dbReference>
<gene>
    <name evidence="1" type="ORF">IXB50_20710</name>
</gene>
<comment type="caution">
    <text evidence="1">The sequence shown here is derived from an EMBL/GenBank/DDBJ whole genome shotgun (WGS) entry which is preliminary data.</text>
</comment>
<keyword evidence="2" id="KW-1185">Reference proteome</keyword>
<name>A0A947GKV1_9CYAN</name>
<dbReference type="PANTHER" id="PTHR43798">
    <property type="entry name" value="MONOACYLGLYCEROL LIPASE"/>
    <property type="match status" value="1"/>
</dbReference>
<dbReference type="Proteomes" id="UP000717364">
    <property type="component" value="Unassembled WGS sequence"/>
</dbReference>
<reference evidence="1" key="1">
    <citation type="submission" date="2020-11" db="EMBL/GenBank/DDBJ databases">
        <authorList>
            <person name="Konstantinou D."/>
            <person name="Gkelis S."/>
            <person name="Popin R."/>
            <person name="Fewer D."/>
            <person name="Sivonen K."/>
        </authorList>
    </citation>
    <scope>NUCLEOTIDE SEQUENCE</scope>
    <source>
        <strain evidence="1">TAU-MAC 1115</strain>
    </source>
</reference>
<reference evidence="1" key="2">
    <citation type="journal article" date="2021" name="Mar. Drugs">
        <title>Genome Reduction and Secondary Metabolism of the Marine Sponge-Associated Cyanobacterium Leptothoe.</title>
        <authorList>
            <person name="Konstantinou D."/>
            <person name="Popin R.V."/>
            <person name="Fewer D.P."/>
            <person name="Sivonen K."/>
            <person name="Gkelis S."/>
        </authorList>
    </citation>
    <scope>NUCLEOTIDE SEQUENCE</scope>
    <source>
        <strain evidence="1">TAU-MAC 1115</strain>
    </source>
</reference>
<dbReference type="InterPro" id="IPR029058">
    <property type="entry name" value="AB_hydrolase_fold"/>
</dbReference>
<dbReference type="AlphaFoldDB" id="A0A947GKV1"/>
<dbReference type="GO" id="GO:0016020">
    <property type="term" value="C:membrane"/>
    <property type="evidence" value="ECO:0007669"/>
    <property type="project" value="TreeGrafter"/>
</dbReference>
<evidence type="ECO:0000313" key="2">
    <source>
        <dbReference type="Proteomes" id="UP000717364"/>
    </source>
</evidence>
<accession>A0A947GKV1</accession>
<dbReference type="RefSeq" id="WP_215610907.1">
    <property type="nucleotide sequence ID" value="NZ_JADOES010000061.1"/>
</dbReference>
<dbReference type="SUPFAM" id="SSF53474">
    <property type="entry name" value="alpha/beta-Hydrolases"/>
    <property type="match status" value="1"/>
</dbReference>
<protein>
    <submittedName>
        <fullName evidence="1">Alpha/beta hydrolase</fullName>
    </submittedName>
</protein>
<dbReference type="Gene3D" id="3.40.50.1820">
    <property type="entry name" value="alpha/beta hydrolase"/>
    <property type="match status" value="1"/>
</dbReference>
<sequence>MSQLPSALWLTVSPYLKKFDQRLLCHLSKRVSVARWEYMQSIDEPCCLDVVIDLLHEYLQGYYGHANQRVHLVGHGLSGIVGWLYTQRYPQHVRSLTLLSVGVNPSINWHAHYYALRQLLPCSREIVLAQMVRMLFGSRSCDITRALIHMLAQDLDSGLALHSLVDCQKIQAAKIQPPLFVCQGEHDAVVDPAERWQSLLLKPDDQVWTCPEGHHFFQFDRPRLVESKLLNYWQQVEQLETTSVIPALLKH</sequence>
<proteinExistence type="predicted"/>
<dbReference type="EMBL" id="JADOES010000061">
    <property type="protein sequence ID" value="MBT9317844.1"/>
    <property type="molecule type" value="Genomic_DNA"/>
</dbReference>
<keyword evidence="1" id="KW-0378">Hydrolase</keyword>
<organism evidence="1 2">
    <name type="scientific">Leptothoe spongobia TAU-MAC 1115</name>
    <dbReference type="NCBI Taxonomy" id="1967444"/>
    <lineage>
        <taxon>Bacteria</taxon>
        <taxon>Bacillati</taxon>
        <taxon>Cyanobacteriota</taxon>
        <taxon>Cyanophyceae</taxon>
        <taxon>Nodosilineales</taxon>
        <taxon>Cymatolegaceae</taxon>
        <taxon>Leptothoe</taxon>
        <taxon>Leptothoe spongobia</taxon>
    </lineage>
</organism>
<dbReference type="PANTHER" id="PTHR43798:SF33">
    <property type="entry name" value="HYDROLASE, PUTATIVE (AFU_ORTHOLOGUE AFUA_2G14860)-RELATED"/>
    <property type="match status" value="1"/>
</dbReference>
<dbReference type="InterPro" id="IPR050266">
    <property type="entry name" value="AB_hydrolase_sf"/>
</dbReference>
<evidence type="ECO:0000313" key="1">
    <source>
        <dbReference type="EMBL" id="MBT9317844.1"/>
    </source>
</evidence>